<evidence type="ECO:0000256" key="1">
    <source>
        <dbReference type="SAM" id="Coils"/>
    </source>
</evidence>
<gene>
    <name evidence="3" type="ORF">F387_01902</name>
</gene>
<dbReference type="RefSeq" id="WP_008316781.1">
    <property type="nucleotide sequence ID" value="NZ_KB372785.1"/>
</dbReference>
<dbReference type="PATRIC" id="fig|1261130.3.peg.1827"/>
<dbReference type="OrthoDB" id="5861954at2"/>
<name>L8XTJ3_9GAMM</name>
<reference evidence="3 4" key="1">
    <citation type="journal article" date="2013" name="Genome Announc.">
        <title>Complete Genome Sequence of Wohlfahrtiimonas chitiniclastica Strain SH04, Isolated from Chrysomya megacephala Collected from Pudong International Airport in China.</title>
        <authorList>
            <person name="Cao X.M."/>
            <person name="Chen T."/>
            <person name="Xu L.Z."/>
            <person name="Yao L.S."/>
            <person name="Qi J."/>
            <person name="Zhang X.L."/>
            <person name="Yan Q.L."/>
            <person name="Deng Y.H."/>
            <person name="Guo T.Y."/>
            <person name="Wang J."/>
            <person name="Hu K.X."/>
            <person name="Xu B.L."/>
        </authorList>
    </citation>
    <scope>NUCLEOTIDE SEQUENCE [LARGE SCALE GENOMIC DNA]</scope>
    <source>
        <strain evidence="3 4">SH04</strain>
    </source>
</reference>
<keyword evidence="1" id="KW-0175">Coiled coil</keyword>
<keyword evidence="4" id="KW-1185">Reference proteome</keyword>
<protein>
    <submittedName>
        <fullName evidence="3">Uncharacterized protein</fullName>
    </submittedName>
</protein>
<feature type="coiled-coil region" evidence="1">
    <location>
        <begin position="43"/>
        <end position="70"/>
    </location>
</feature>
<keyword evidence="2" id="KW-1133">Transmembrane helix</keyword>
<keyword evidence="2" id="KW-0472">Membrane</keyword>
<dbReference type="Proteomes" id="UP000011617">
    <property type="component" value="Unassembled WGS sequence"/>
</dbReference>
<feature type="transmembrane region" description="Helical" evidence="2">
    <location>
        <begin position="6"/>
        <end position="23"/>
    </location>
</feature>
<accession>L8XTJ3</accession>
<comment type="caution">
    <text evidence="3">The sequence shown here is derived from an EMBL/GenBank/DDBJ whole genome shotgun (WGS) entry which is preliminary data.</text>
</comment>
<sequence>MLKKSLIGLVIIVVIGGGYFGYIKYMTYKEVERQETIAALERLDKEYREKKLIELRAERAEQEKKRIFEADHFSKVLSGTGNIEKKVVIDEKGIKRAEYQLIDGHIGGPYRLWREDGTKKEEGSLLTAEKYSNGQFKKTRYFSEKHEYDEKNTLRTIIAYSNDGSRLWDQTFYSNGSKKSMFIHDYPSSQSGEDFAWYENGQAMFKKHKQTSSANHGWAEYWHSNGEKRCEGMYDSDGLWANDRVGIWKVWDEVGGLIAEGYFSDNKIDINKPHLGTEEMIKECSNLNILIKQDN</sequence>
<organism evidence="3 4">
    <name type="scientific">Wohlfahrtiimonas chitiniclastica SH04</name>
    <dbReference type="NCBI Taxonomy" id="1261130"/>
    <lineage>
        <taxon>Bacteria</taxon>
        <taxon>Pseudomonadati</taxon>
        <taxon>Pseudomonadota</taxon>
        <taxon>Gammaproteobacteria</taxon>
        <taxon>Cardiobacteriales</taxon>
        <taxon>Ignatzschineriaceae</taxon>
        <taxon>Wohlfahrtiimonas</taxon>
    </lineage>
</organism>
<dbReference type="HOGENOM" id="CLU_943177_0_0_6"/>
<dbReference type="EMBL" id="AOBV01000014">
    <property type="protein sequence ID" value="ELV07348.1"/>
    <property type="molecule type" value="Genomic_DNA"/>
</dbReference>
<evidence type="ECO:0000313" key="4">
    <source>
        <dbReference type="Proteomes" id="UP000011617"/>
    </source>
</evidence>
<evidence type="ECO:0000313" key="3">
    <source>
        <dbReference type="EMBL" id="ELV07348.1"/>
    </source>
</evidence>
<proteinExistence type="predicted"/>
<dbReference type="Gene3D" id="3.90.930.1">
    <property type="match status" value="1"/>
</dbReference>
<keyword evidence="2" id="KW-0812">Transmembrane</keyword>
<dbReference type="AlphaFoldDB" id="L8XTJ3"/>
<evidence type="ECO:0000256" key="2">
    <source>
        <dbReference type="SAM" id="Phobius"/>
    </source>
</evidence>